<accession>A0A7H0GSK4</accession>
<evidence type="ECO:0000313" key="4">
    <source>
        <dbReference type="EMBL" id="QNP51270.1"/>
    </source>
</evidence>
<proteinExistence type="predicted"/>
<dbReference type="SUPFAM" id="SSF56601">
    <property type="entry name" value="beta-lactamase/transpeptidase-like"/>
    <property type="match status" value="1"/>
</dbReference>
<name>A0A7H0GSK4_9BACT</name>
<keyword evidence="1" id="KW-0812">Transmembrane</keyword>
<sequence>MKKLLLLLALLGPCFSAYAQQSAKPITTIPQLTDSIERIMRREHIPGLLLTMVSRDSVLYAGGLGLANVEQKKPVTPHTLFRVGSVTKPFIVVGLLQLVEQGKLSLNDELRKIAPEVPIDNPWEATDPVRVVHVLEHTAGFDDMQINHVYNTTPTDPRGAAAVQIFRKELRCRWRPGERMSYSNPGYLVAGYLLEKLSGEPYEHYLAKNVLRPLDMPEATAALRQDSDPKLARGYVYDDGGYHPVPLLPIYAGPAGSMSASATDMAQWVQFFLRDFRTPSGTALLQPASLREMETVHSPLEASAGLQTGYGLANTIVNKKGKAPFRGHNGGIEGFISTFAYNRELGLGYALSNNGSKPLTSISTLVRDFLLRDQPTPPTAPMLALDTAAIAPYLGHYQSAAPRNALTGFSTHLLGGISLERHGQLLTLKPLFGDPDTLLATGPLTFRLSGQTLPSVALTKDRDGELVLISPQGYALKAGIWWWLPPTLFWLSILLATTSSVAGLIWLIYALRKQLPRIQLLPRLLPLLATVALITLGFALGSLGGNVAAAGRLSIQSVLLFVAPLAFTVLTLWGLILTVRRFRLFRSRVVAWYLLLTYGALGLVATVLGTYGWLGLQLWSV</sequence>
<evidence type="ECO:0000313" key="5">
    <source>
        <dbReference type="Proteomes" id="UP000516093"/>
    </source>
</evidence>
<keyword evidence="5" id="KW-1185">Reference proteome</keyword>
<dbReference type="RefSeq" id="WP_187731562.1">
    <property type="nucleotide sequence ID" value="NZ_BMFN01000003.1"/>
</dbReference>
<keyword evidence="1" id="KW-0472">Membrane</keyword>
<evidence type="ECO:0000256" key="1">
    <source>
        <dbReference type="SAM" id="Phobius"/>
    </source>
</evidence>
<dbReference type="Gene3D" id="3.40.710.10">
    <property type="entry name" value="DD-peptidase/beta-lactamase superfamily"/>
    <property type="match status" value="1"/>
</dbReference>
<dbReference type="PANTHER" id="PTHR46825:SF9">
    <property type="entry name" value="BETA-LACTAMASE-RELATED DOMAIN-CONTAINING PROTEIN"/>
    <property type="match status" value="1"/>
</dbReference>
<dbReference type="Proteomes" id="UP000516093">
    <property type="component" value="Chromosome"/>
</dbReference>
<dbReference type="EMBL" id="CP060784">
    <property type="protein sequence ID" value="QNP51270.1"/>
    <property type="molecule type" value="Genomic_DNA"/>
</dbReference>
<organism evidence="4 5">
    <name type="scientific">Hymenobacter qilianensis</name>
    <dbReference type="NCBI Taxonomy" id="1385715"/>
    <lineage>
        <taxon>Bacteria</taxon>
        <taxon>Pseudomonadati</taxon>
        <taxon>Bacteroidota</taxon>
        <taxon>Cytophagia</taxon>
        <taxon>Cytophagales</taxon>
        <taxon>Hymenobacteraceae</taxon>
        <taxon>Hymenobacter</taxon>
    </lineage>
</organism>
<feature type="domain" description="Beta-lactamase-related" evidence="3">
    <location>
        <begin position="35"/>
        <end position="358"/>
    </location>
</feature>
<keyword evidence="1" id="KW-1133">Transmembrane helix</keyword>
<feature type="transmembrane region" description="Helical" evidence="1">
    <location>
        <begin position="590"/>
        <end position="614"/>
    </location>
</feature>
<feature type="transmembrane region" description="Helical" evidence="1">
    <location>
        <begin position="523"/>
        <end position="543"/>
    </location>
</feature>
<feature type="transmembrane region" description="Helical" evidence="1">
    <location>
        <begin position="488"/>
        <end position="511"/>
    </location>
</feature>
<dbReference type="KEGG" id="hqi:H9L05_14470"/>
<gene>
    <name evidence="4" type="ORF">H9L05_14470</name>
</gene>
<feature type="transmembrane region" description="Helical" evidence="1">
    <location>
        <begin position="555"/>
        <end position="578"/>
    </location>
</feature>
<protein>
    <submittedName>
        <fullName evidence="4">Beta-lactamase family protein</fullName>
    </submittedName>
</protein>
<evidence type="ECO:0000256" key="2">
    <source>
        <dbReference type="SAM" id="SignalP"/>
    </source>
</evidence>
<dbReference type="InterPro" id="IPR050491">
    <property type="entry name" value="AmpC-like"/>
</dbReference>
<feature type="chain" id="PRO_5028949766" evidence="2">
    <location>
        <begin position="20"/>
        <end position="621"/>
    </location>
</feature>
<dbReference type="PANTHER" id="PTHR46825">
    <property type="entry name" value="D-ALANYL-D-ALANINE-CARBOXYPEPTIDASE/ENDOPEPTIDASE AMPH"/>
    <property type="match status" value="1"/>
</dbReference>
<keyword evidence="2" id="KW-0732">Signal</keyword>
<dbReference type="InterPro" id="IPR001466">
    <property type="entry name" value="Beta-lactam-related"/>
</dbReference>
<evidence type="ECO:0000259" key="3">
    <source>
        <dbReference type="Pfam" id="PF00144"/>
    </source>
</evidence>
<dbReference type="InterPro" id="IPR012338">
    <property type="entry name" value="Beta-lactam/transpept-like"/>
</dbReference>
<feature type="signal peptide" evidence="2">
    <location>
        <begin position="1"/>
        <end position="19"/>
    </location>
</feature>
<reference evidence="4 5" key="1">
    <citation type="submission" date="2020-08" db="EMBL/GenBank/DDBJ databases">
        <title>Genome sequence of Hymenobacter qilianensis JCM 19763T.</title>
        <authorList>
            <person name="Hyun D.-W."/>
            <person name="Bae J.-W."/>
        </authorList>
    </citation>
    <scope>NUCLEOTIDE SEQUENCE [LARGE SCALE GENOMIC DNA]</scope>
    <source>
        <strain evidence="4 5">JCM 19763</strain>
    </source>
</reference>
<dbReference type="Pfam" id="PF00144">
    <property type="entry name" value="Beta-lactamase"/>
    <property type="match status" value="1"/>
</dbReference>
<dbReference type="AlphaFoldDB" id="A0A7H0GSK4"/>